<dbReference type="Pfam" id="PF05840">
    <property type="entry name" value="Phage_GPA"/>
    <property type="match status" value="1"/>
</dbReference>
<dbReference type="Proteomes" id="UP000654004">
    <property type="component" value="Unassembled WGS sequence"/>
</dbReference>
<keyword evidence="3" id="KW-0235">DNA replication</keyword>
<organism evidence="8 9">
    <name type="scientific">Shewanella ulleungensis</name>
    <dbReference type="NCBI Taxonomy" id="2282699"/>
    <lineage>
        <taxon>Bacteria</taxon>
        <taxon>Pseudomonadati</taxon>
        <taxon>Pseudomonadota</taxon>
        <taxon>Gammaproteobacteria</taxon>
        <taxon>Alteromonadales</taxon>
        <taxon>Shewanellaceae</taxon>
        <taxon>Shewanella</taxon>
    </lineage>
</organism>
<evidence type="ECO:0000256" key="5">
    <source>
        <dbReference type="ARBA" id="ARBA00022759"/>
    </source>
</evidence>
<evidence type="ECO:0000256" key="4">
    <source>
        <dbReference type="ARBA" id="ARBA00022722"/>
    </source>
</evidence>
<evidence type="ECO:0000256" key="6">
    <source>
        <dbReference type="ARBA" id="ARBA00022801"/>
    </source>
</evidence>
<evidence type="ECO:0000256" key="2">
    <source>
        <dbReference type="ARBA" id="ARBA00009260"/>
    </source>
</evidence>
<gene>
    <name evidence="8" type="ORF">GCM10009410_13110</name>
</gene>
<dbReference type="RefSeq" id="WP_188954490.1">
    <property type="nucleotide sequence ID" value="NZ_BMQW01000002.1"/>
</dbReference>
<sequence length="629" mass="72084">MTRLEMDNARFVAKRLHGIPQIYKTVLKQRYDRFSHHSEANLDLIQTTKAISKILGHSSIRMTSVNIKSPNFKQKSKHHARQCANMVIRHHSNGLKHTYFAISRYINCHQIKPCPLTDTILNHLENDCLTDEEYSKVMGVIKRGCDPLWWKPKLRRLHNRQVETISRLLNQISRHRSIYASDITVESIKNQWLNSREQLENTLATNELDYSVSLAELSDLNVSNPKIRKAELMVRIRGFEDYATKHGYSAVFLTMTTPSKYHRCFAKSGAENPKWQGAIPLDGQDYLNRTFQRIRASLNRDKITPFGFRVAEPHHDGTPHWHLLLFVEAEQQQQLVETFQEYCLQEEGDEQGAKERRFKVEYIDPNKGSATGYIAKYVAKGIDGEGIDHDLYGTESVTAATRIRVWASCWGIRQFQQIGGVGVTPWRELRRLSKITDESLEWVEEIRQAADDSDWGHYTELMGGVFCKRDDQLIRPLYEHKKQKPLNHTFDDNCRNAYEDSRDAVAQPTLSSIGVPIPISENAKCHQGLNTNGISGNPGKFQDANAEINAGIDSDRSEVLPKQSCNSVHDNAESSTYKLNRYGDELIVQLKGIVALGFEIVTRVHEWTLSYSQTNGKIELNRSNLEFCQ</sequence>
<keyword evidence="9" id="KW-1185">Reference proteome</keyword>
<comment type="similarity">
    <text evidence="2">Belongs to the phage GPA family.</text>
</comment>
<dbReference type="EMBL" id="BMQW01000002">
    <property type="protein sequence ID" value="GGP81480.1"/>
    <property type="molecule type" value="Genomic_DNA"/>
</dbReference>
<dbReference type="InterPro" id="IPR008766">
    <property type="entry name" value="Replication_gene_A-like"/>
</dbReference>
<evidence type="ECO:0000259" key="7">
    <source>
        <dbReference type="Pfam" id="PF05840"/>
    </source>
</evidence>
<protein>
    <recommendedName>
        <fullName evidence="7">Replication gene A protein-like domain-containing protein</fullName>
    </recommendedName>
</protein>
<reference evidence="9" key="1">
    <citation type="journal article" date="2019" name="Int. J. Syst. Evol. Microbiol.">
        <title>The Global Catalogue of Microorganisms (GCM) 10K type strain sequencing project: providing services to taxonomists for standard genome sequencing and annotation.</title>
        <authorList>
            <consortium name="The Broad Institute Genomics Platform"/>
            <consortium name="The Broad Institute Genome Sequencing Center for Infectious Disease"/>
            <person name="Wu L."/>
            <person name="Ma J."/>
        </authorList>
    </citation>
    <scope>NUCLEOTIDE SEQUENCE [LARGE SCALE GENOMIC DNA]</scope>
    <source>
        <strain evidence="9">JCM 32305</strain>
    </source>
</reference>
<name>A0ABQ2QJL3_9GAMM</name>
<evidence type="ECO:0000256" key="3">
    <source>
        <dbReference type="ARBA" id="ARBA00022705"/>
    </source>
</evidence>
<accession>A0ABQ2QJL3</accession>
<evidence type="ECO:0000313" key="9">
    <source>
        <dbReference type="Proteomes" id="UP000654004"/>
    </source>
</evidence>
<comment type="function">
    <text evidence="1">Possible endonuclease which induces a single-strand cut and initiates DNA replication.</text>
</comment>
<keyword evidence="4" id="KW-0540">Nuclease</keyword>
<comment type="caution">
    <text evidence="8">The sequence shown here is derived from an EMBL/GenBank/DDBJ whole genome shotgun (WGS) entry which is preliminary data.</text>
</comment>
<evidence type="ECO:0000256" key="1">
    <source>
        <dbReference type="ARBA" id="ARBA00003293"/>
    </source>
</evidence>
<keyword evidence="6" id="KW-0378">Hydrolase</keyword>
<keyword evidence="5" id="KW-0255">Endonuclease</keyword>
<feature type="domain" description="Replication gene A protein-like" evidence="7">
    <location>
        <begin position="133"/>
        <end position="384"/>
    </location>
</feature>
<evidence type="ECO:0000313" key="8">
    <source>
        <dbReference type="EMBL" id="GGP81480.1"/>
    </source>
</evidence>
<proteinExistence type="inferred from homology"/>